<dbReference type="InterPro" id="IPR029058">
    <property type="entry name" value="AB_hydrolase_fold"/>
</dbReference>
<reference evidence="3" key="1">
    <citation type="journal article" date="2019" name="Int. J. Syst. Evol. Microbiol.">
        <title>The Global Catalogue of Microorganisms (GCM) 10K type strain sequencing project: providing services to taxonomists for standard genome sequencing and annotation.</title>
        <authorList>
            <consortium name="The Broad Institute Genomics Platform"/>
            <consortium name="The Broad Institute Genome Sequencing Center for Infectious Disease"/>
            <person name="Wu L."/>
            <person name="Ma J."/>
        </authorList>
    </citation>
    <scope>NUCLEOTIDE SEQUENCE [LARGE SCALE GENOMIC DNA]</scope>
    <source>
        <strain evidence="3">KCTC 33842</strain>
    </source>
</reference>
<dbReference type="RefSeq" id="WP_386845654.1">
    <property type="nucleotide sequence ID" value="NZ_JBHUMK010000048.1"/>
</dbReference>
<organism evidence="2 3">
    <name type="scientific">Deinococcus taklimakanensis</name>
    <dbReference type="NCBI Taxonomy" id="536443"/>
    <lineage>
        <taxon>Bacteria</taxon>
        <taxon>Thermotogati</taxon>
        <taxon>Deinococcota</taxon>
        <taxon>Deinococci</taxon>
        <taxon>Deinococcales</taxon>
        <taxon>Deinococcaceae</taxon>
        <taxon>Deinococcus</taxon>
    </lineage>
</organism>
<dbReference type="Gene3D" id="3.40.50.1820">
    <property type="entry name" value="alpha/beta hydrolase"/>
    <property type="match status" value="1"/>
</dbReference>
<evidence type="ECO:0000313" key="2">
    <source>
        <dbReference type="EMBL" id="MFD2609914.1"/>
    </source>
</evidence>
<dbReference type="SUPFAM" id="SSF53474">
    <property type="entry name" value="alpha/beta-Hydrolases"/>
    <property type="match status" value="1"/>
</dbReference>
<gene>
    <name evidence="2" type="ORF">ACFSR9_10785</name>
</gene>
<proteinExistence type="predicted"/>
<dbReference type="EMBL" id="JBHUMK010000048">
    <property type="protein sequence ID" value="MFD2609914.1"/>
    <property type="molecule type" value="Genomic_DNA"/>
</dbReference>
<evidence type="ECO:0000313" key="3">
    <source>
        <dbReference type="Proteomes" id="UP001597475"/>
    </source>
</evidence>
<feature type="signal peptide" evidence="1">
    <location>
        <begin position="1"/>
        <end position="31"/>
    </location>
</feature>
<dbReference type="Proteomes" id="UP001597475">
    <property type="component" value="Unassembled WGS sequence"/>
</dbReference>
<keyword evidence="3" id="KW-1185">Reference proteome</keyword>
<feature type="chain" id="PRO_5046126592" evidence="1">
    <location>
        <begin position="32"/>
        <end position="301"/>
    </location>
</feature>
<name>A0ABW5P3R8_9DEIO</name>
<sequence>MRVFVTSALLLCALLLASCAPVMRSVTPARAAPLDFGGPAPDVVVLGIGGHCAAPCRAPRDNHDTLSGRGVLDALADTLAAQGYRVQVAGYAANIPESFRSPFVKEPQRGYLGMVDDVRRIQAVWPRAQGGPRLVVVGHSQGAVWSHLLTRATPDIPYAVQIDLDGVCTFWAGDFQAEAMRRSAQFKSLNVLSPLRACESVSTPAGPYLSKDIVWPNVERNLEVQSKHYPARPGAAGGLPLSYLFDRVTNIRLDGTRTGIQRLVSRSDDHSAVTGPRSESIQWVTGRLAALAQDWRVQDAR</sequence>
<accession>A0ABW5P3R8</accession>
<comment type="caution">
    <text evidence="2">The sequence shown here is derived from an EMBL/GenBank/DDBJ whole genome shotgun (WGS) entry which is preliminary data.</text>
</comment>
<dbReference type="PROSITE" id="PS51257">
    <property type="entry name" value="PROKAR_LIPOPROTEIN"/>
    <property type="match status" value="1"/>
</dbReference>
<protein>
    <submittedName>
        <fullName evidence="2">Uncharacterized protein</fullName>
    </submittedName>
</protein>
<evidence type="ECO:0000256" key="1">
    <source>
        <dbReference type="SAM" id="SignalP"/>
    </source>
</evidence>
<keyword evidence="1" id="KW-0732">Signal</keyword>